<dbReference type="AlphaFoldDB" id="A0A1X6P5H0"/>
<keyword evidence="2" id="KW-1185">Reference proteome</keyword>
<name>A0A1X6P5H0_PORUM</name>
<dbReference type="OrthoDB" id="9215at2759"/>
<sequence>MADEEWPNEPLADSAAASRYVGWDLLKLPYYGADVDDWLRFAVNRDARVCLTLGWMADDGIELPGWTRAGLGVLPDGAGATDLGDDMATPEQAGVFCRTVPAGVVTVPRAKRLYGPAFGYDVLLAEADGSVPPVPSPPPGMGVIRANTRCPRALHDLWTTGDHDGRDADTDGKVWRTWHPQIDPVYWCYYGHDHGSSPHFMGGFKPRFGYTAWKNKRQDESHIGFKGYGLRSGGADWFFTIHASTSDMRRIHERFHTVTMTAAVAGAVVADINCKGDFGFTFTLPNDFMRKFRHIVVGGGAQKAIFDAAEAIRYDRRSKNSKRVNVWDGSDPPGDKSVDTEDLPRGRYEAWEGGVGFCTKSKELRGVTVDIKDPLTACPNQECAFGAPLTRLANEIDVAKRVFDPNRGVKRTLRFDDLTVGREQCDADGWGESVGDVFYTDPFCTKVVDGPGPNAVRQVMRRGWSGWLGGKFHSRESWYGRYVATDDDDESGGFEDIERALDEGN</sequence>
<gene>
    <name evidence="1" type="ORF">BU14_0205s0024</name>
</gene>
<reference evidence="1 2" key="1">
    <citation type="submission" date="2017-03" db="EMBL/GenBank/DDBJ databases">
        <title>WGS assembly of Porphyra umbilicalis.</title>
        <authorList>
            <person name="Brawley S.H."/>
            <person name="Blouin N.A."/>
            <person name="Ficko-Blean E."/>
            <person name="Wheeler G.L."/>
            <person name="Lohr M."/>
            <person name="Goodson H.V."/>
            <person name="Jenkins J.W."/>
            <person name="Blaby-Haas C.E."/>
            <person name="Helliwell K.E."/>
            <person name="Chan C."/>
            <person name="Marriage T."/>
            <person name="Bhattacharya D."/>
            <person name="Klein A.S."/>
            <person name="Badis Y."/>
            <person name="Brodie J."/>
            <person name="Cao Y."/>
            <person name="Collen J."/>
            <person name="Dittami S.M."/>
            <person name="Gachon C.M."/>
            <person name="Green B.R."/>
            <person name="Karpowicz S."/>
            <person name="Kim J.W."/>
            <person name="Kudahl U."/>
            <person name="Lin S."/>
            <person name="Michel G."/>
            <person name="Mittag M."/>
            <person name="Olson B.J."/>
            <person name="Pangilinan J."/>
            <person name="Peng Y."/>
            <person name="Qiu H."/>
            <person name="Shu S."/>
            <person name="Singer J.T."/>
            <person name="Smith A.G."/>
            <person name="Sprecher B.N."/>
            <person name="Wagner V."/>
            <person name="Wang W."/>
            <person name="Wang Z.-Y."/>
            <person name="Yan J."/>
            <person name="Yarish C."/>
            <person name="Zoeuner-Riek S."/>
            <person name="Zhuang Y."/>
            <person name="Zou Y."/>
            <person name="Lindquist E.A."/>
            <person name="Grimwood J."/>
            <person name="Barry K."/>
            <person name="Rokhsar D.S."/>
            <person name="Schmutz J."/>
            <person name="Stiller J.W."/>
            <person name="Grossman A.R."/>
            <person name="Prochnik S.E."/>
        </authorList>
    </citation>
    <scope>NUCLEOTIDE SEQUENCE [LARGE SCALE GENOMIC DNA]</scope>
    <source>
        <strain evidence="1">4086291</strain>
    </source>
</reference>
<evidence type="ECO:0000313" key="2">
    <source>
        <dbReference type="Proteomes" id="UP000218209"/>
    </source>
</evidence>
<accession>A0A1X6P5H0</accession>
<proteinExistence type="predicted"/>
<dbReference type="EMBL" id="KV918878">
    <property type="protein sequence ID" value="OSX76149.1"/>
    <property type="molecule type" value="Genomic_DNA"/>
</dbReference>
<evidence type="ECO:0000313" key="1">
    <source>
        <dbReference type="EMBL" id="OSX76149.1"/>
    </source>
</evidence>
<protein>
    <submittedName>
        <fullName evidence="1">Uncharacterized protein</fullName>
    </submittedName>
</protein>
<organism evidence="1 2">
    <name type="scientific">Porphyra umbilicalis</name>
    <name type="common">Purple laver</name>
    <name type="synonym">Red alga</name>
    <dbReference type="NCBI Taxonomy" id="2786"/>
    <lineage>
        <taxon>Eukaryota</taxon>
        <taxon>Rhodophyta</taxon>
        <taxon>Bangiophyceae</taxon>
        <taxon>Bangiales</taxon>
        <taxon>Bangiaceae</taxon>
        <taxon>Porphyra</taxon>
    </lineage>
</organism>
<dbReference type="Proteomes" id="UP000218209">
    <property type="component" value="Unassembled WGS sequence"/>
</dbReference>